<evidence type="ECO:0000256" key="3">
    <source>
        <dbReference type="ARBA" id="ARBA00006428"/>
    </source>
</evidence>
<keyword evidence="9" id="KW-0479">Metal-binding</keyword>
<sequence>MSGKIVGGIKKASYFTNLDWVQEQCMTKLGFRPHPGTLNLQIENDCLQILDQLKQEPCDALVPPDPGFCSARIYPVIIGKEKGALLMPDESVRAHGDTIVELIAPKRLKDALNVDDGDSLTVIICDS</sequence>
<keyword evidence="8" id="KW-0808">Transferase</keyword>
<keyword evidence="7" id="KW-0288">FMN</keyword>
<evidence type="ECO:0000313" key="18">
    <source>
        <dbReference type="EMBL" id="SPD74111.1"/>
    </source>
</evidence>
<dbReference type="InterPro" id="IPR023465">
    <property type="entry name" value="Riboflavin_kinase_dom_sf"/>
</dbReference>
<dbReference type="AlphaFoldDB" id="A0A445MXM8"/>
<evidence type="ECO:0000256" key="7">
    <source>
        <dbReference type="ARBA" id="ARBA00022643"/>
    </source>
</evidence>
<evidence type="ECO:0000259" key="17">
    <source>
        <dbReference type="Pfam" id="PF01982"/>
    </source>
</evidence>
<feature type="domain" description="Riboflavin kinase" evidence="17">
    <location>
        <begin position="5"/>
        <end position="123"/>
    </location>
</feature>
<dbReference type="Pfam" id="PF01982">
    <property type="entry name" value="CTP-dep_RFKase"/>
    <property type="match status" value="1"/>
</dbReference>
<evidence type="ECO:0000256" key="2">
    <source>
        <dbReference type="ARBA" id="ARBA00005219"/>
    </source>
</evidence>
<keyword evidence="11" id="KW-0418">Kinase</keyword>
<evidence type="ECO:0000256" key="4">
    <source>
        <dbReference type="ARBA" id="ARBA00011987"/>
    </source>
</evidence>
<keyword evidence="6" id="KW-0285">Flavoprotein</keyword>
<dbReference type="InterPro" id="IPR039063">
    <property type="entry name" value="RibK_CTP-dep"/>
</dbReference>
<dbReference type="SUPFAM" id="SSF82114">
    <property type="entry name" value="Riboflavin kinase-like"/>
    <property type="match status" value="1"/>
</dbReference>
<evidence type="ECO:0000256" key="8">
    <source>
        <dbReference type="ARBA" id="ARBA00022679"/>
    </source>
</evidence>
<evidence type="ECO:0000256" key="5">
    <source>
        <dbReference type="ARBA" id="ARBA00017394"/>
    </source>
</evidence>
<evidence type="ECO:0000256" key="9">
    <source>
        <dbReference type="ARBA" id="ARBA00022723"/>
    </source>
</evidence>
<dbReference type="InterPro" id="IPR023602">
    <property type="entry name" value="Riboflavin_kinase_CTP-dep"/>
</dbReference>
<evidence type="ECO:0000256" key="12">
    <source>
        <dbReference type="ARBA" id="ARBA00022842"/>
    </source>
</evidence>
<dbReference type="PANTHER" id="PTHR40706:SF1">
    <property type="entry name" value="RIBOFLAVIN KINASE"/>
    <property type="match status" value="1"/>
</dbReference>
<keyword evidence="10" id="KW-0547">Nucleotide-binding</keyword>
<gene>
    <name evidence="18" type="ORF">PITCH_A2040004</name>
</gene>
<dbReference type="PANTHER" id="PTHR40706">
    <property type="entry name" value="RIBOFLAVIN KINASE"/>
    <property type="match status" value="1"/>
</dbReference>
<proteinExistence type="inferred from homology"/>
<evidence type="ECO:0000256" key="16">
    <source>
        <dbReference type="ARBA" id="ARBA00047857"/>
    </source>
</evidence>
<evidence type="ECO:0000256" key="10">
    <source>
        <dbReference type="ARBA" id="ARBA00022741"/>
    </source>
</evidence>
<dbReference type="UniPathway" id="UPA00276">
    <property type="reaction ID" value="UER00929"/>
</dbReference>
<evidence type="ECO:0000256" key="11">
    <source>
        <dbReference type="ARBA" id="ARBA00022777"/>
    </source>
</evidence>
<dbReference type="Gene3D" id="2.40.30.30">
    <property type="entry name" value="Riboflavin kinase-like"/>
    <property type="match status" value="1"/>
</dbReference>
<dbReference type="GO" id="GO:0046872">
    <property type="term" value="F:metal ion binding"/>
    <property type="evidence" value="ECO:0007669"/>
    <property type="project" value="UniProtKB-KW"/>
</dbReference>
<name>A0A445MXM8_9BACT</name>
<accession>A0A445MXM8</accession>
<dbReference type="EMBL" id="OJIN01000118">
    <property type="protein sequence ID" value="SPD74111.1"/>
    <property type="molecule type" value="Genomic_DNA"/>
</dbReference>
<dbReference type="GO" id="GO:0009231">
    <property type="term" value="P:riboflavin biosynthetic process"/>
    <property type="evidence" value="ECO:0007669"/>
    <property type="project" value="InterPro"/>
</dbReference>
<evidence type="ECO:0000256" key="6">
    <source>
        <dbReference type="ARBA" id="ARBA00022630"/>
    </source>
</evidence>
<dbReference type="GO" id="GO:0009398">
    <property type="term" value="P:FMN biosynthetic process"/>
    <property type="evidence" value="ECO:0007669"/>
    <property type="project" value="UniProtKB-UniPathway"/>
</dbReference>
<comment type="cofactor">
    <cofactor evidence="1">
        <name>Mg(2+)</name>
        <dbReference type="ChEBI" id="CHEBI:18420"/>
    </cofactor>
</comment>
<comment type="pathway">
    <text evidence="2">Cofactor biosynthesis; FMN biosynthesis; FMN from riboflavin (CTP route): step 1/1.</text>
</comment>
<organism evidence="18">
    <name type="scientific">uncultured Desulfobacterium sp</name>
    <dbReference type="NCBI Taxonomy" id="201089"/>
    <lineage>
        <taxon>Bacteria</taxon>
        <taxon>Pseudomonadati</taxon>
        <taxon>Thermodesulfobacteriota</taxon>
        <taxon>Desulfobacteria</taxon>
        <taxon>Desulfobacterales</taxon>
        <taxon>Desulfobacteriaceae</taxon>
        <taxon>Desulfobacterium</taxon>
        <taxon>environmental samples</taxon>
    </lineage>
</organism>
<comment type="similarity">
    <text evidence="3">Belongs to the archaeal riboflavin kinase family.</text>
</comment>
<dbReference type="EC" id="2.7.1.161" evidence="4"/>
<keyword evidence="12" id="KW-0460">Magnesium</keyword>
<comment type="catalytic activity">
    <reaction evidence="16">
        <text>riboflavin + CTP = CDP + FMN + H(+)</text>
        <dbReference type="Rhea" id="RHEA:25021"/>
        <dbReference type="ChEBI" id="CHEBI:15378"/>
        <dbReference type="ChEBI" id="CHEBI:37563"/>
        <dbReference type="ChEBI" id="CHEBI:57986"/>
        <dbReference type="ChEBI" id="CHEBI:58069"/>
        <dbReference type="ChEBI" id="CHEBI:58210"/>
        <dbReference type="EC" id="2.7.1.161"/>
    </reaction>
</comment>
<dbReference type="GO" id="GO:0008531">
    <property type="term" value="F:riboflavin kinase activity"/>
    <property type="evidence" value="ECO:0007669"/>
    <property type="project" value="InterPro"/>
</dbReference>
<evidence type="ECO:0000256" key="15">
    <source>
        <dbReference type="ARBA" id="ARBA00033116"/>
    </source>
</evidence>
<evidence type="ECO:0000256" key="13">
    <source>
        <dbReference type="ARBA" id="ARBA00029789"/>
    </source>
</evidence>
<evidence type="ECO:0000256" key="1">
    <source>
        <dbReference type="ARBA" id="ARBA00001946"/>
    </source>
</evidence>
<evidence type="ECO:0000256" key="14">
    <source>
        <dbReference type="ARBA" id="ARBA00030544"/>
    </source>
</evidence>
<dbReference type="GO" id="GO:0000166">
    <property type="term" value="F:nucleotide binding"/>
    <property type="evidence" value="ECO:0007669"/>
    <property type="project" value="UniProtKB-KW"/>
</dbReference>
<protein>
    <recommendedName>
        <fullName evidence="5">Riboflavin kinase</fullName>
        <ecNumber evidence="4">2.7.1.161</ecNumber>
    </recommendedName>
    <alternativeName>
        <fullName evidence="14">CTP-dependent riboflavin kinase</fullName>
    </alternativeName>
    <alternativeName>
        <fullName evidence="15">CTP:riboflavin 5'-phosphotransferase</fullName>
    </alternativeName>
    <alternativeName>
        <fullName evidence="13">Flavokinase</fullName>
    </alternativeName>
</protein>
<reference evidence="18" key="1">
    <citation type="submission" date="2018-01" db="EMBL/GenBank/DDBJ databases">
        <authorList>
            <person name="Regsiter A."/>
            <person name="William W."/>
        </authorList>
    </citation>
    <scope>NUCLEOTIDE SEQUENCE</scope>
    <source>
        <strain evidence="18">TRIP AH-1</strain>
    </source>
</reference>